<evidence type="ECO:0000313" key="1">
    <source>
        <dbReference type="EMBL" id="PWC00909.1"/>
    </source>
</evidence>
<protein>
    <submittedName>
        <fullName evidence="1">HNH endonuclease</fullName>
    </submittedName>
</protein>
<dbReference type="KEGG" id="cyz:C3B44_00285"/>
<dbReference type="Proteomes" id="UP000244989">
    <property type="component" value="Unassembled WGS sequence"/>
</dbReference>
<keyword evidence="2" id="KW-1185">Reference proteome</keyword>
<dbReference type="GO" id="GO:0004519">
    <property type="term" value="F:endonuclease activity"/>
    <property type="evidence" value="ECO:0007669"/>
    <property type="project" value="UniProtKB-KW"/>
</dbReference>
<keyword evidence="1" id="KW-0255">Endonuclease</keyword>
<gene>
    <name evidence="1" type="ORF">DF222_10290</name>
</gene>
<keyword evidence="1" id="KW-0378">Hydrolase</keyword>
<proteinExistence type="predicted"/>
<dbReference type="InterPro" id="IPR003615">
    <property type="entry name" value="HNH_nuc"/>
</dbReference>
<dbReference type="OrthoDB" id="4426129at2"/>
<organism evidence="1 2">
    <name type="scientific">Corynebacterium yudongzhengii</name>
    <dbReference type="NCBI Taxonomy" id="2080740"/>
    <lineage>
        <taxon>Bacteria</taxon>
        <taxon>Bacillati</taxon>
        <taxon>Actinomycetota</taxon>
        <taxon>Actinomycetes</taxon>
        <taxon>Mycobacteriales</taxon>
        <taxon>Corynebacteriaceae</taxon>
        <taxon>Corynebacterium</taxon>
    </lineage>
</organism>
<dbReference type="CDD" id="cd00085">
    <property type="entry name" value="HNHc"/>
    <property type="match status" value="1"/>
</dbReference>
<reference evidence="2" key="1">
    <citation type="submission" date="2018-04" db="EMBL/GenBank/DDBJ databases">
        <authorList>
            <person name="Liu S."/>
            <person name="Wang Z."/>
            <person name="Li J."/>
        </authorList>
    </citation>
    <scope>NUCLEOTIDE SEQUENCE [LARGE SCALE GENOMIC DNA]</scope>
    <source>
        <strain evidence="2">2189</strain>
    </source>
</reference>
<dbReference type="EMBL" id="QEEZ01000025">
    <property type="protein sequence ID" value="PWC00909.1"/>
    <property type="molecule type" value="Genomic_DNA"/>
</dbReference>
<keyword evidence="1" id="KW-0540">Nuclease</keyword>
<comment type="caution">
    <text evidence="1">The sequence shown here is derived from an EMBL/GenBank/DDBJ whole genome shotgun (WGS) entry which is preliminary data.</text>
</comment>
<sequence length="348" mass="37994">MNILDEIAALQSRGLDILRAATELAPRDLVARAGISLAEARAWCRTARELLGPTRFTAYRRRVTTSAHNHRHSVQTLVLINNYARKLAAMDADHDTIAAAAREATRPSPEDADDTPRLRHRVDHRTKRMHFQFFTGMNQGRDLLHSVDAKAGSRTGVGLTDTDRGAALTQLLDGDGISPTTVTPMVIVGLDDATRIRDGHGDDVTLALTDGTTMTGAEFLAATLSDYSYVGLYHPVAGPANLYRTQRQFNRKQRLLARAESPVCAWPDCHRAAEACEAHHLTDWGEGGQTNASEVAMLCAYHNSVNRRRGRGHMIRDGDGLLKWVPPGGGAPLVKDHPVSVLGAMHLL</sequence>
<accession>A0A2U1T4H6</accession>
<name>A0A2U1T4H6_9CORY</name>
<dbReference type="AlphaFoldDB" id="A0A2U1T4H6"/>
<evidence type="ECO:0000313" key="2">
    <source>
        <dbReference type="Proteomes" id="UP000244989"/>
    </source>
</evidence>
<dbReference type="RefSeq" id="WP_108430604.1">
    <property type="nucleotide sequence ID" value="NZ_CP026947.1"/>
</dbReference>